<dbReference type="AlphaFoldDB" id="A0A8T1Y3M1"/>
<dbReference type="PANTHER" id="PTHR12716">
    <property type="entry name" value="TRANSCRIPTION INITIATION FACTOR IIE, BETA SUBUNIT"/>
    <property type="match status" value="1"/>
</dbReference>
<sequence length="87" mass="10015">MGLGFNQQNYSDDTERLQIIDSIREAPVGAQIKRVIDLLIERRLALTTEQINEECYVDMHSNKAVFDSLSENPKVNYDGTWFSYKAT</sequence>
<name>A0A8T1Y3M1_9BRAS</name>
<evidence type="ECO:0000313" key="3">
    <source>
        <dbReference type="Proteomes" id="UP000694240"/>
    </source>
</evidence>
<dbReference type="InterPro" id="IPR016656">
    <property type="entry name" value="TFIIE-bsu"/>
</dbReference>
<protein>
    <submittedName>
        <fullName evidence="2">Transcription factor TFIIE beta subunit DNA-binding domain</fullName>
    </submittedName>
</protein>
<dbReference type="Proteomes" id="UP000694240">
    <property type="component" value="Chromosome 12"/>
</dbReference>
<dbReference type="InterPro" id="IPR003166">
    <property type="entry name" value="TFIIE_bsu_DNA-bd"/>
</dbReference>
<reference evidence="2 3" key="1">
    <citation type="submission" date="2020-12" db="EMBL/GenBank/DDBJ databases">
        <title>Concerted genomic and epigenomic changes stabilize Arabidopsis allopolyploids.</title>
        <authorList>
            <person name="Chen Z."/>
        </authorList>
    </citation>
    <scope>NUCLEOTIDE SEQUENCE [LARGE SCALE GENOMIC DNA]</scope>
    <source>
        <strain evidence="2">Allo738</strain>
        <tissue evidence="2">Leaf</tissue>
    </source>
</reference>
<dbReference type="PANTHER" id="PTHR12716:SF8">
    <property type="entry name" value="TRANSCRIPTION INITIATION FACTOR IIE SUBUNIT BETA"/>
    <property type="match status" value="1"/>
</dbReference>
<dbReference type="GO" id="GO:0003677">
    <property type="term" value="F:DNA binding"/>
    <property type="evidence" value="ECO:0007669"/>
    <property type="project" value="UniProtKB-KW"/>
</dbReference>
<dbReference type="PROSITE" id="PS51351">
    <property type="entry name" value="TFIIE_BETA_C"/>
    <property type="match status" value="1"/>
</dbReference>
<dbReference type="EMBL" id="JAEFBK010000012">
    <property type="protein sequence ID" value="KAG7541617.1"/>
    <property type="molecule type" value="Genomic_DNA"/>
</dbReference>
<accession>A0A8T1Y3M1</accession>
<proteinExistence type="predicted"/>
<dbReference type="GO" id="GO:0001097">
    <property type="term" value="F:TFIIH-class transcription factor complex binding"/>
    <property type="evidence" value="ECO:0007669"/>
    <property type="project" value="TreeGrafter"/>
</dbReference>
<dbReference type="GO" id="GO:0005673">
    <property type="term" value="C:transcription factor TFIIE complex"/>
    <property type="evidence" value="ECO:0007669"/>
    <property type="project" value="InterPro"/>
</dbReference>
<organism evidence="2 3">
    <name type="scientific">Arabidopsis thaliana x Arabidopsis arenosa</name>
    <dbReference type="NCBI Taxonomy" id="1240361"/>
    <lineage>
        <taxon>Eukaryota</taxon>
        <taxon>Viridiplantae</taxon>
        <taxon>Streptophyta</taxon>
        <taxon>Embryophyta</taxon>
        <taxon>Tracheophyta</taxon>
        <taxon>Spermatophyta</taxon>
        <taxon>Magnoliopsida</taxon>
        <taxon>eudicotyledons</taxon>
        <taxon>Gunneridae</taxon>
        <taxon>Pentapetalae</taxon>
        <taxon>rosids</taxon>
        <taxon>malvids</taxon>
        <taxon>Brassicales</taxon>
        <taxon>Brassicaceae</taxon>
        <taxon>Camelineae</taxon>
        <taxon>Arabidopsis</taxon>
    </lineage>
</organism>
<evidence type="ECO:0000259" key="1">
    <source>
        <dbReference type="PROSITE" id="PS51351"/>
    </source>
</evidence>
<dbReference type="GO" id="GO:0006367">
    <property type="term" value="P:transcription initiation at RNA polymerase II promoter"/>
    <property type="evidence" value="ECO:0007669"/>
    <property type="project" value="InterPro"/>
</dbReference>
<gene>
    <name evidence="2" type="ORF">ISN45_Aa07g016850</name>
</gene>
<comment type="caution">
    <text evidence="2">The sequence shown here is derived from an EMBL/GenBank/DDBJ whole genome shotgun (WGS) entry which is preliminary data.</text>
</comment>
<keyword evidence="2" id="KW-0238">DNA-binding</keyword>
<keyword evidence="3" id="KW-1185">Reference proteome</keyword>
<evidence type="ECO:0000313" key="2">
    <source>
        <dbReference type="EMBL" id="KAG7541617.1"/>
    </source>
</evidence>
<feature type="domain" description="TFIIE beta" evidence="1">
    <location>
        <begin position="16"/>
        <end position="87"/>
    </location>
</feature>